<geneLocation type="plasmid" evidence="1 2">
    <name>unnamed3</name>
</geneLocation>
<gene>
    <name evidence="1" type="ORF">O4000_28095</name>
</gene>
<dbReference type="Proteomes" id="UP001164536">
    <property type="component" value="Plasmid unnamed3"/>
</dbReference>
<evidence type="ECO:0000313" key="2">
    <source>
        <dbReference type="Proteomes" id="UP001164536"/>
    </source>
</evidence>
<protein>
    <submittedName>
        <fullName evidence="1">Uncharacterized protein</fullName>
    </submittedName>
</protein>
<dbReference type="RefSeq" id="WP_050862631.1">
    <property type="nucleotide sequence ID" value="NZ_CP114567.1"/>
</dbReference>
<keyword evidence="1" id="KW-0614">Plasmid</keyword>
<reference evidence="1" key="1">
    <citation type="submission" date="2022-12" db="EMBL/GenBank/DDBJ databases">
        <title>2953647.</title>
        <authorList>
            <person name="Hergert J."/>
            <person name="Casey R."/>
            <person name="Wagner J."/>
            <person name="Young E.L."/>
            <person name="Oakeson K.F."/>
        </authorList>
    </citation>
    <scope>NUCLEOTIDE SEQUENCE</scope>
    <source>
        <strain evidence="1">2953647</strain>
        <plasmid evidence="1">unnamed3</plasmid>
    </source>
</reference>
<proteinExistence type="predicted"/>
<evidence type="ECO:0000313" key="1">
    <source>
        <dbReference type="EMBL" id="WAZ60457.1"/>
    </source>
</evidence>
<name>A0ABY7L7D8_CITFR</name>
<keyword evidence="2" id="KW-1185">Reference proteome</keyword>
<accession>A0ABY7L7D8</accession>
<dbReference type="EMBL" id="CP114567">
    <property type="protein sequence ID" value="WAZ60457.1"/>
    <property type="molecule type" value="Genomic_DNA"/>
</dbReference>
<sequence length="237" mass="26387">MKIDNAAARLHDFLIRTHNSNTSRDTRWVLQQFLNMPGVPDHELYRGLAGLLELPGKVQTELENHFPDNGLSHWNDRVSRAFSQISLNAMWGGIMSPIDERTLTELNMLSLLFRTKGEVALIDQSEMSEYKAKIEELKEDTIAADLSIEMRTTILQYLNKILSAIESYQITGVEPIMEAMESIIGRAALNEEYSKALKDTGIGKKIGDIVGLVANAVTVAQGIPFVATPLLTFLGSR</sequence>
<organism evidence="1 2">
    <name type="scientific">Citrobacter freundii</name>
    <dbReference type="NCBI Taxonomy" id="546"/>
    <lineage>
        <taxon>Bacteria</taxon>
        <taxon>Pseudomonadati</taxon>
        <taxon>Pseudomonadota</taxon>
        <taxon>Gammaproteobacteria</taxon>
        <taxon>Enterobacterales</taxon>
        <taxon>Enterobacteriaceae</taxon>
        <taxon>Citrobacter</taxon>
        <taxon>Citrobacter freundii complex</taxon>
    </lineage>
</organism>